<dbReference type="AlphaFoldDB" id="A0A1A8JFY5"/>
<feature type="region of interest" description="Disordered" evidence="1">
    <location>
        <begin position="91"/>
        <end position="122"/>
    </location>
</feature>
<evidence type="ECO:0000256" key="1">
    <source>
        <dbReference type="SAM" id="MobiDB-lite"/>
    </source>
</evidence>
<proteinExistence type="predicted"/>
<evidence type="ECO:0000313" key="2">
    <source>
        <dbReference type="EMBL" id="SBR08867.1"/>
    </source>
</evidence>
<reference evidence="2" key="2">
    <citation type="submission" date="2016-06" db="EMBL/GenBank/DDBJ databases">
        <title>The genome of a short-lived fish provides insights into sex chromosome evolution and the genetic control of aging.</title>
        <authorList>
            <person name="Reichwald K."/>
            <person name="Felder M."/>
            <person name="Petzold A."/>
            <person name="Koch P."/>
            <person name="Groth M."/>
            <person name="Platzer M."/>
        </authorList>
    </citation>
    <scope>NUCLEOTIDE SEQUENCE</scope>
    <source>
        <tissue evidence="2">Brain</tissue>
    </source>
</reference>
<organism evidence="2">
    <name type="scientific">Nothobranchius kuhntae</name>
    <name type="common">Beira killifish</name>
    <dbReference type="NCBI Taxonomy" id="321403"/>
    <lineage>
        <taxon>Eukaryota</taxon>
        <taxon>Metazoa</taxon>
        <taxon>Chordata</taxon>
        <taxon>Craniata</taxon>
        <taxon>Vertebrata</taxon>
        <taxon>Euteleostomi</taxon>
        <taxon>Actinopterygii</taxon>
        <taxon>Neopterygii</taxon>
        <taxon>Teleostei</taxon>
        <taxon>Neoteleostei</taxon>
        <taxon>Acanthomorphata</taxon>
        <taxon>Ovalentaria</taxon>
        <taxon>Atherinomorphae</taxon>
        <taxon>Cyprinodontiformes</taxon>
        <taxon>Nothobranchiidae</taxon>
        <taxon>Nothobranchius</taxon>
    </lineage>
</organism>
<keyword evidence="2" id="KW-0675">Receptor</keyword>
<feature type="non-terminal residue" evidence="2">
    <location>
        <position position="122"/>
    </location>
</feature>
<gene>
    <name evidence="2" type="primary">NMUR1</name>
</gene>
<reference evidence="2" key="1">
    <citation type="submission" date="2016-05" db="EMBL/GenBank/DDBJ databases">
        <authorList>
            <person name="Lavstsen T."/>
            <person name="Jespersen J.S."/>
        </authorList>
    </citation>
    <scope>NUCLEOTIDE SEQUENCE</scope>
    <source>
        <tissue evidence="2">Brain</tissue>
    </source>
</reference>
<sequence>VYQQTHEQQNHPIRNTVGGSMRSLGIEVFPSFRASWGRTFSQTGQHQTSEGSLCSSCSGFSQRRVSLTSPGHGSHRWTTYSQRSRWGLVRPAHSGRSGTGRWTAPPLGNWSTPESSWPSTSS</sequence>
<feature type="compositionally biased region" description="Low complexity" evidence="1">
    <location>
        <begin position="110"/>
        <end position="122"/>
    </location>
</feature>
<protein>
    <submittedName>
        <fullName evidence="2">Neuromedin U receptor 1</fullName>
    </submittedName>
</protein>
<feature type="non-terminal residue" evidence="2">
    <location>
        <position position="1"/>
    </location>
</feature>
<name>A0A1A8JFY5_NOTKU</name>
<dbReference type="EMBL" id="HAED01022114">
    <property type="protein sequence ID" value="SBR08867.1"/>
    <property type="molecule type" value="Transcribed_RNA"/>
</dbReference>
<accession>A0A1A8JFY5</accession>